<dbReference type="RefSeq" id="WP_193746104.1">
    <property type="nucleotide sequence ID" value="NZ_CP118101.1"/>
</dbReference>
<comment type="catalytic activity">
    <reaction evidence="1">
        <text>Hydrolysis of terminal non-reducing N-acetyl-D-hexosamine residues in N-acetyl-beta-D-hexosaminides.</text>
        <dbReference type="EC" id="3.2.1.52"/>
    </reaction>
</comment>
<dbReference type="GO" id="GO:0009254">
    <property type="term" value="P:peptidoglycan turnover"/>
    <property type="evidence" value="ECO:0007669"/>
    <property type="project" value="TreeGrafter"/>
</dbReference>
<sequence length="473" mass="51051">MNNIRKMQRKWGDVGLKRESYGYRRWVNYILILLAVVLLTSCNAGDSGTSLPELPGSNRGPDEEGANSGSDAPSDSDAGSESESDAEEGQTSIPPKHDDQDLLPEQEAAMEQLANLSIEDKIGQMIISGFPGTELDTEAEDLIRKGQLGGVILFGPNIHDQKQLQSLINEVKKSNGEGQLPLFISVDEEGGRVSRLPEGKTEFPSNRQIGKYNNADLSAQIGSVIGTELGAFGFNLNFAPVLDIFSNPENTVIGNRSFGDSAETVSELGIATMKGMQEAGVIAAVKHFPGHGDTKVDSHIGLPVVQKTKEELAELELVPFQAAIEDGADMMMAAHIQYPQIDASLRPASLSEVMLSALLREEMGYDGVVITDDLEMGAIQQNYGSGEAALMAIQAGADVVLFGHTPAKAEKAYNTLLQAVRKGELSAEDIDRKVLRILTLKYKYELTNEPVEESALQVVGSSEHQQIADQLKK</sequence>
<dbReference type="InterPro" id="IPR050226">
    <property type="entry name" value="NagZ_Beta-hexosaminidase"/>
</dbReference>
<dbReference type="EC" id="3.2.1.52" evidence="3"/>
<feature type="region of interest" description="Disordered" evidence="6">
    <location>
        <begin position="47"/>
        <end position="100"/>
    </location>
</feature>
<evidence type="ECO:0000313" key="9">
    <source>
        <dbReference type="EMBL" id="WDI01782.1"/>
    </source>
</evidence>
<evidence type="ECO:0000256" key="6">
    <source>
        <dbReference type="SAM" id="MobiDB-lite"/>
    </source>
</evidence>
<keyword evidence="11" id="KW-1185">Reference proteome</keyword>
<reference evidence="8 11" key="1">
    <citation type="submission" date="2023-02" db="EMBL/GenBank/DDBJ databases">
        <title>Pathogen: clinical or host-associated sample.</title>
        <authorList>
            <person name="Hergert J."/>
            <person name="Casey R."/>
            <person name="Wagner J."/>
            <person name="Young E.L."/>
            <person name="Oakeson K.F."/>
        </authorList>
    </citation>
    <scope>NUCLEOTIDE SEQUENCE</scope>
    <source>
        <strain evidence="9 11">2022CK-00829</strain>
        <strain evidence="8">2022CK-00830</strain>
    </source>
</reference>
<dbReference type="Proteomes" id="UP001221519">
    <property type="component" value="Chromosome"/>
</dbReference>
<keyword evidence="4 8" id="KW-0378">Hydrolase</keyword>
<feature type="domain" description="Glycoside hydrolase family 3 N-terminal" evidence="7">
    <location>
        <begin position="118"/>
        <end position="440"/>
    </location>
</feature>
<feature type="compositionally biased region" description="Low complexity" evidence="6">
    <location>
        <begin position="66"/>
        <end position="77"/>
    </location>
</feature>
<proteinExistence type="inferred from homology"/>
<evidence type="ECO:0000256" key="4">
    <source>
        <dbReference type="ARBA" id="ARBA00022801"/>
    </source>
</evidence>
<dbReference type="SUPFAM" id="SSF51445">
    <property type="entry name" value="(Trans)glycosidases"/>
    <property type="match status" value="1"/>
</dbReference>
<organism evidence="8 10">
    <name type="scientific">Paenibacillus urinalis</name>
    <dbReference type="NCBI Taxonomy" id="521520"/>
    <lineage>
        <taxon>Bacteria</taxon>
        <taxon>Bacillati</taxon>
        <taxon>Bacillota</taxon>
        <taxon>Bacilli</taxon>
        <taxon>Bacillales</taxon>
        <taxon>Paenibacillaceae</taxon>
        <taxon>Paenibacillus</taxon>
    </lineage>
</organism>
<accession>A0AAX3MY56</accession>
<dbReference type="EMBL" id="CP118108">
    <property type="protein sequence ID" value="WDI01782.1"/>
    <property type="molecule type" value="Genomic_DNA"/>
</dbReference>
<dbReference type="Gene3D" id="3.20.20.300">
    <property type="entry name" value="Glycoside hydrolase, family 3, N-terminal domain"/>
    <property type="match status" value="1"/>
</dbReference>
<dbReference type="Pfam" id="PF00933">
    <property type="entry name" value="Glyco_hydro_3"/>
    <property type="match status" value="1"/>
</dbReference>
<dbReference type="NCBIfam" id="NF003740">
    <property type="entry name" value="PRK05337.1"/>
    <property type="match status" value="1"/>
</dbReference>
<evidence type="ECO:0000256" key="3">
    <source>
        <dbReference type="ARBA" id="ARBA00012663"/>
    </source>
</evidence>
<feature type="compositionally biased region" description="Acidic residues" evidence="6">
    <location>
        <begin position="78"/>
        <end position="88"/>
    </location>
</feature>
<evidence type="ECO:0000313" key="8">
    <source>
        <dbReference type="EMBL" id="WDH82051.1"/>
    </source>
</evidence>
<evidence type="ECO:0000256" key="1">
    <source>
        <dbReference type="ARBA" id="ARBA00001231"/>
    </source>
</evidence>
<dbReference type="InterPro" id="IPR036962">
    <property type="entry name" value="Glyco_hydro_3_N_sf"/>
</dbReference>
<protein>
    <recommendedName>
        <fullName evidence="3">beta-N-acetylhexosaminidase</fullName>
        <ecNumber evidence="3">3.2.1.52</ecNumber>
    </recommendedName>
</protein>
<name>A0AAX3MY56_9BACL</name>
<gene>
    <name evidence="8" type="primary">nagZ</name>
    <name evidence="8" type="ORF">PUW23_21665</name>
    <name evidence="9" type="ORF">PUW25_21555</name>
</gene>
<dbReference type="Proteomes" id="UP001220962">
    <property type="component" value="Chromosome"/>
</dbReference>
<dbReference type="GO" id="GO:0005975">
    <property type="term" value="P:carbohydrate metabolic process"/>
    <property type="evidence" value="ECO:0007669"/>
    <property type="project" value="InterPro"/>
</dbReference>
<dbReference type="InterPro" id="IPR017853">
    <property type="entry name" value="GH"/>
</dbReference>
<evidence type="ECO:0000313" key="11">
    <source>
        <dbReference type="Proteomes" id="UP001221519"/>
    </source>
</evidence>
<dbReference type="InterPro" id="IPR001764">
    <property type="entry name" value="Glyco_hydro_3_N"/>
</dbReference>
<dbReference type="PANTHER" id="PTHR30480">
    <property type="entry name" value="BETA-HEXOSAMINIDASE-RELATED"/>
    <property type="match status" value="1"/>
</dbReference>
<dbReference type="AlphaFoldDB" id="A0AAX3MY56"/>
<dbReference type="GO" id="GO:0004563">
    <property type="term" value="F:beta-N-acetylhexosaminidase activity"/>
    <property type="evidence" value="ECO:0007669"/>
    <property type="project" value="UniProtKB-EC"/>
</dbReference>
<evidence type="ECO:0000256" key="5">
    <source>
        <dbReference type="ARBA" id="ARBA00023295"/>
    </source>
</evidence>
<evidence type="ECO:0000313" key="10">
    <source>
        <dbReference type="Proteomes" id="UP001220962"/>
    </source>
</evidence>
<evidence type="ECO:0000256" key="2">
    <source>
        <dbReference type="ARBA" id="ARBA00005336"/>
    </source>
</evidence>
<dbReference type="PANTHER" id="PTHR30480:SF13">
    <property type="entry name" value="BETA-HEXOSAMINIDASE"/>
    <property type="match status" value="1"/>
</dbReference>
<keyword evidence="5 8" id="KW-0326">Glycosidase</keyword>
<evidence type="ECO:0000259" key="7">
    <source>
        <dbReference type="Pfam" id="PF00933"/>
    </source>
</evidence>
<dbReference type="EMBL" id="CP118101">
    <property type="protein sequence ID" value="WDH82051.1"/>
    <property type="molecule type" value="Genomic_DNA"/>
</dbReference>
<comment type="similarity">
    <text evidence="2">Belongs to the glycosyl hydrolase 3 family.</text>
</comment>